<evidence type="ECO:0000256" key="2">
    <source>
        <dbReference type="SAM" id="SignalP"/>
    </source>
</evidence>
<evidence type="ECO:0000313" key="4">
    <source>
        <dbReference type="Proteomes" id="UP000322524"/>
    </source>
</evidence>
<accession>A0A5D4SK19</accession>
<dbReference type="Proteomes" id="UP000322524">
    <property type="component" value="Unassembled WGS sequence"/>
</dbReference>
<dbReference type="Gene3D" id="3.40.50.880">
    <property type="match status" value="1"/>
</dbReference>
<proteinExistence type="predicted"/>
<evidence type="ECO:0000256" key="1">
    <source>
        <dbReference type="SAM" id="Phobius"/>
    </source>
</evidence>
<feature type="signal peptide" evidence="2">
    <location>
        <begin position="1"/>
        <end position="27"/>
    </location>
</feature>
<dbReference type="RefSeq" id="WP_148989747.1">
    <property type="nucleotide sequence ID" value="NZ_VTEV01000009.1"/>
</dbReference>
<sequence length="813" mass="89425">MKAWLLIKKCLLLMVIGLFIYPSFSNAETNLEVKVEFGVDNKVQMGKGHQIRIDLVNKGDAIKGDVVVFTSPTYNMAGSYVIPVEIEAGGSKTLELAVKGTSDHMSYNYSGTRNDFVSFYEGGVEKGKEVKLKGNANAQPRYIGDNRVVLGVLSNNHDAVNFLKLVKYQNESMELLNIKSENIPNESYGLELFDVLLVHDFPLATLTAPQQQAIKDWVNNGGSLMFDTKVGLSQDLGDLQEFQLLDPTNETSLLKLNEKSSFPDLPIFTGNIIKENATVLTKDGETPITLMMNTGTGTVTQITSNLASPLLGEWSEINTWWSSVLQKVTTKSPNHYKMPVMEELSHQLSPIGEAFPGSIVSVPLLIGAFAIYLILVIPVLYIILKRTDKREQAWWIIPTIAILTSIAVFGIGAKDRISGTQVNEASILLLDNETETASGYGVASILTNSGGDYRMETGENTTLFPMTYGYNENFELMKNYAYVSSLSKGTDIRFNNVEYWSTRTSIGNVNALPLGKIEHAISMKDGNVQGTISNQMQYELKDAFILSGRNSEPLGDIKAGETVDLEYEVSGGNVANALTAPSSTSATKAFPNFQSYYNQGPGANQIEKDELEDYKKFQMLDLLVNRKDIFSIASQPILVGYVTEGVMNTKVDGKSGKSNASHLVVLPITITNSGGGSFSFAEEHLSPSIQVTEGETGMVHHNGLQFGENYLYLGGGTYDFNYSLPDMVDITKDEMTEVKVKLRTRDGSVEYSIYNHKTGEAELLENKSSITLEGNLSDYFDEQGSMTVRLRVPNNFDMDIQLPGVQVEGALNE</sequence>
<feature type="chain" id="PRO_5023046387" evidence="2">
    <location>
        <begin position="28"/>
        <end position="813"/>
    </location>
</feature>
<dbReference type="OrthoDB" id="137965at2"/>
<evidence type="ECO:0000313" key="3">
    <source>
        <dbReference type="EMBL" id="TYS63573.1"/>
    </source>
</evidence>
<reference evidence="3 4" key="1">
    <citation type="submission" date="2019-08" db="EMBL/GenBank/DDBJ databases">
        <title>Bacillus genomes from the desert of Cuatro Cienegas, Coahuila.</title>
        <authorList>
            <person name="Olmedo-Alvarez G."/>
        </authorList>
    </citation>
    <scope>NUCLEOTIDE SEQUENCE [LARGE SCALE GENOMIC DNA]</scope>
    <source>
        <strain evidence="3 4">CH28_1T</strain>
    </source>
</reference>
<keyword evidence="1" id="KW-0472">Membrane</keyword>
<name>A0A5D4SK19_9BACI</name>
<keyword evidence="1" id="KW-1133">Transmembrane helix</keyword>
<gene>
    <name evidence="3" type="ORF">FZC76_18965</name>
</gene>
<keyword evidence="2" id="KW-0732">Signal</keyword>
<keyword evidence="1" id="KW-0812">Transmembrane</keyword>
<dbReference type="EMBL" id="VTEV01000009">
    <property type="protein sequence ID" value="TYS63573.1"/>
    <property type="molecule type" value="Genomic_DNA"/>
</dbReference>
<feature type="transmembrane region" description="Helical" evidence="1">
    <location>
        <begin position="393"/>
        <end position="413"/>
    </location>
</feature>
<dbReference type="SUPFAM" id="SSF52317">
    <property type="entry name" value="Class I glutamine amidotransferase-like"/>
    <property type="match status" value="1"/>
</dbReference>
<organism evidence="3 4">
    <name type="scientific">Sutcliffiella horikoshii</name>
    <dbReference type="NCBI Taxonomy" id="79883"/>
    <lineage>
        <taxon>Bacteria</taxon>
        <taxon>Bacillati</taxon>
        <taxon>Bacillota</taxon>
        <taxon>Bacilli</taxon>
        <taxon>Bacillales</taxon>
        <taxon>Bacillaceae</taxon>
        <taxon>Sutcliffiella</taxon>
    </lineage>
</organism>
<comment type="caution">
    <text evidence="3">The sequence shown here is derived from an EMBL/GenBank/DDBJ whole genome shotgun (WGS) entry which is preliminary data.</text>
</comment>
<feature type="transmembrane region" description="Helical" evidence="1">
    <location>
        <begin position="364"/>
        <end position="384"/>
    </location>
</feature>
<dbReference type="InterPro" id="IPR029062">
    <property type="entry name" value="Class_I_gatase-like"/>
</dbReference>
<protein>
    <submittedName>
        <fullName evidence="3">Uncharacterized protein</fullName>
    </submittedName>
</protein>
<dbReference type="AlphaFoldDB" id="A0A5D4SK19"/>